<comment type="caution">
    <text evidence="3">The sequence shown here is derived from an EMBL/GenBank/DDBJ whole genome shotgun (WGS) entry which is preliminary data.</text>
</comment>
<comment type="subcellular location">
    <subcellularLocation>
        <location evidence="1">Cytoplasm</location>
        <location evidence="1">Cytoskeleton</location>
        <location evidence="1">Cilium axoneme</location>
    </subcellularLocation>
</comment>
<name>A0A250XF93_9CHLO</name>
<dbReference type="Proteomes" id="UP000232323">
    <property type="component" value="Unassembled WGS sequence"/>
</dbReference>
<dbReference type="EMBL" id="BEGY01000069">
    <property type="protein sequence ID" value="GAX81723.1"/>
    <property type="molecule type" value="Genomic_DNA"/>
</dbReference>
<dbReference type="GO" id="GO:0005930">
    <property type="term" value="C:axoneme"/>
    <property type="evidence" value="ECO:0007669"/>
    <property type="project" value="UniProtKB-SubCell"/>
</dbReference>
<dbReference type="InterPro" id="IPR032675">
    <property type="entry name" value="LRR_dom_sf"/>
</dbReference>
<evidence type="ECO:0000256" key="1">
    <source>
        <dbReference type="ARBA" id="ARBA00004430"/>
    </source>
</evidence>
<feature type="compositionally biased region" description="Low complexity" evidence="2">
    <location>
        <begin position="234"/>
        <end position="252"/>
    </location>
</feature>
<dbReference type="AlphaFoldDB" id="A0A250XF93"/>
<sequence length="461" mass="49825">MLHDPLLLALTDPAFTCLDLWGCGNMLSDQAIRRAVSCAPKLQALDLTGCITVTPKTIKHIARSCPHLKLLRLGVTQVEQAMLTALPDILPKVIHAEMHEVNESWEDLLEERSPEFQPVSGNDATGYHVKMGTCYTHPTKIGCEEDAIRESACEEHSASRNVSEKWSDESSSPCSQYPLSAYAEAQSTQETCSFKQSEAASAMPLTCARGHVECATEAPSSSAAALSTVNEQRSSPSSLTLDATSTTSTTTRIGSKSATGSCRLNNLKWLIWPCAPKLVEQLIQSQCPKVRLNPIPAVLLQGVGRCASVKASGAVIPGRRCEIHTTHISGGYISLSGRDAIASTSTAPFEMSVLFNDESAVSSPVSGSGSTWDALDPMSALDEPIASEAAPAAWQRLDSGMSSATPFAGASRSVAERFREAYRGQARRLWEKECRVAELWRQRRLKTSSVLQALELWMDAE</sequence>
<organism evidence="3 4">
    <name type="scientific">Chlamydomonas eustigma</name>
    <dbReference type="NCBI Taxonomy" id="1157962"/>
    <lineage>
        <taxon>Eukaryota</taxon>
        <taxon>Viridiplantae</taxon>
        <taxon>Chlorophyta</taxon>
        <taxon>core chlorophytes</taxon>
        <taxon>Chlorophyceae</taxon>
        <taxon>CS clade</taxon>
        <taxon>Chlamydomonadales</taxon>
        <taxon>Chlamydomonadaceae</taxon>
        <taxon>Chlamydomonas</taxon>
    </lineage>
</organism>
<reference evidence="3 4" key="1">
    <citation type="submission" date="2017-08" db="EMBL/GenBank/DDBJ databases">
        <title>Acidophilic green algal genome provides insights into adaptation to an acidic environment.</title>
        <authorList>
            <person name="Hirooka S."/>
            <person name="Hirose Y."/>
            <person name="Kanesaki Y."/>
            <person name="Higuchi S."/>
            <person name="Fujiwara T."/>
            <person name="Onuma R."/>
            <person name="Era A."/>
            <person name="Ohbayashi R."/>
            <person name="Uzuka A."/>
            <person name="Nozaki H."/>
            <person name="Yoshikawa H."/>
            <person name="Miyagishima S.Y."/>
        </authorList>
    </citation>
    <scope>NUCLEOTIDE SEQUENCE [LARGE SCALE GENOMIC DNA]</scope>
    <source>
        <strain evidence="3 4">NIES-2499</strain>
    </source>
</reference>
<dbReference type="OrthoDB" id="423607at2759"/>
<keyword evidence="4" id="KW-1185">Reference proteome</keyword>
<evidence type="ECO:0000256" key="2">
    <source>
        <dbReference type="SAM" id="MobiDB-lite"/>
    </source>
</evidence>
<gene>
    <name evidence="3" type="ORF">CEUSTIGMA_g9151.t1</name>
</gene>
<dbReference type="Gene3D" id="3.80.10.10">
    <property type="entry name" value="Ribonuclease Inhibitor"/>
    <property type="match status" value="1"/>
</dbReference>
<accession>A0A250XF93</accession>
<evidence type="ECO:0000313" key="4">
    <source>
        <dbReference type="Proteomes" id="UP000232323"/>
    </source>
</evidence>
<feature type="region of interest" description="Disordered" evidence="2">
    <location>
        <begin position="225"/>
        <end position="252"/>
    </location>
</feature>
<proteinExistence type="predicted"/>
<evidence type="ECO:0000313" key="3">
    <source>
        <dbReference type="EMBL" id="GAX81723.1"/>
    </source>
</evidence>
<dbReference type="SUPFAM" id="SSF52047">
    <property type="entry name" value="RNI-like"/>
    <property type="match status" value="1"/>
</dbReference>
<protein>
    <submittedName>
        <fullName evidence="3">Uncharacterized protein</fullName>
    </submittedName>
</protein>